<sequence>MTSRKPILLGALAVAFIALVAAGFLAAGNLWKKSEVDALGRNEIAANGNVQGELYTGDPRSEARVVQSEEERLVYVRTIASAARWRVDGLEGPYRLHTGVTNTLVLPARTEPYTAADLLLLAPDTFKQLASSTFMLTESIVVLPGATLAFTGGEGITVRLQSNEDAFVSIVALGGSLTVAGTEESDVEITSWDGSGADTDTSDGRAYVRVIGGHASFSHATVSSLGFWSGNTGGLALTGTDTAGTFLESGATAAEPAAPAGARLLPEADLKSLADQTDLDYSVVTAGIDNLTVKDNAFGLFITNARDIAIRDSAISGSLVDGLVLHRSVTDATITGTTSMDNAVDGITVGRSSTRVELQDVTASGNGRNGISLDGQPLADGPNAVGTAVVTYGGNRILGSTVADNGRYGVELSGGNKLRLTGNTIQGNEVGVVVNYGAEGVSIIDNEIRDQHKQGIAVREAGAQADIRRNTISGGDTGVYVRDATASITGNTMSSLSGHGVSLLGNVPDTRVAGNDVGGYGTVAIWDETSTGAVVEENDLLSWHPAPTVHSVMNSVFQPLTFIWLLLGALLVATAFTRKRHLRVRTIRDPYKERVPLTTLSRGIVRIDDIRRAQ</sequence>
<dbReference type="InterPro" id="IPR012334">
    <property type="entry name" value="Pectin_lyas_fold"/>
</dbReference>
<dbReference type="InterPro" id="IPR011050">
    <property type="entry name" value="Pectin_lyase_fold/virulence"/>
</dbReference>
<dbReference type="SUPFAM" id="SSF51126">
    <property type="entry name" value="Pectin lyase-like"/>
    <property type="match status" value="1"/>
</dbReference>
<dbReference type="Gene3D" id="2.160.20.10">
    <property type="entry name" value="Single-stranded right-handed beta-helix, Pectin lyase-like"/>
    <property type="match status" value="2"/>
</dbReference>
<evidence type="ECO:0000313" key="4">
    <source>
        <dbReference type="EMBL" id="RJT80930.1"/>
    </source>
</evidence>
<feature type="domain" description="Periplasmic copper-binding protein NosD beta helix" evidence="2">
    <location>
        <begin position="388"/>
        <end position="521"/>
    </location>
</feature>
<dbReference type="Proteomes" id="UP000272560">
    <property type="component" value="Unassembled WGS sequence"/>
</dbReference>
<name>A0A3A5MG06_9MICC</name>
<keyword evidence="1" id="KW-0812">Transmembrane</keyword>
<dbReference type="InterPro" id="IPR007742">
    <property type="entry name" value="NosD_dom"/>
</dbReference>
<keyword evidence="1" id="KW-0472">Membrane</keyword>
<feature type="transmembrane region" description="Helical" evidence="1">
    <location>
        <begin position="556"/>
        <end position="576"/>
    </location>
</feature>
<gene>
    <name evidence="4" type="ORF">D6T63_06950</name>
</gene>
<protein>
    <recommendedName>
        <fullName evidence="6">Right handed beta helix domain-containing protein</fullName>
    </recommendedName>
</protein>
<evidence type="ECO:0000259" key="3">
    <source>
        <dbReference type="Pfam" id="PF13229"/>
    </source>
</evidence>
<accession>A0A3A5MG06</accession>
<dbReference type="InterPro" id="IPR039448">
    <property type="entry name" value="Beta_helix"/>
</dbReference>
<dbReference type="EMBL" id="QZVT01000003">
    <property type="protein sequence ID" value="RJT80930.1"/>
    <property type="molecule type" value="Genomic_DNA"/>
</dbReference>
<dbReference type="Pfam" id="PF13229">
    <property type="entry name" value="Beta_helix"/>
    <property type="match status" value="1"/>
</dbReference>
<dbReference type="RefSeq" id="WP_120148276.1">
    <property type="nucleotide sequence ID" value="NZ_QZVT01000003.1"/>
</dbReference>
<dbReference type="OrthoDB" id="3799348at2"/>
<proteinExistence type="predicted"/>
<reference evidence="4 5" key="1">
    <citation type="submission" date="2018-09" db="EMBL/GenBank/DDBJ databases">
        <title>Novel species of Arthrobacter.</title>
        <authorList>
            <person name="Liu Q."/>
            <person name="Xin Y.-H."/>
        </authorList>
    </citation>
    <scope>NUCLEOTIDE SEQUENCE [LARGE SCALE GENOMIC DNA]</scope>
    <source>
        <strain evidence="4 5">Hz2</strain>
    </source>
</reference>
<evidence type="ECO:0000259" key="2">
    <source>
        <dbReference type="Pfam" id="PF05048"/>
    </source>
</evidence>
<evidence type="ECO:0000256" key="1">
    <source>
        <dbReference type="SAM" id="Phobius"/>
    </source>
</evidence>
<evidence type="ECO:0000313" key="5">
    <source>
        <dbReference type="Proteomes" id="UP000272560"/>
    </source>
</evidence>
<dbReference type="AlphaFoldDB" id="A0A3A5MG06"/>
<evidence type="ECO:0008006" key="6">
    <source>
        <dbReference type="Google" id="ProtNLM"/>
    </source>
</evidence>
<keyword evidence="1" id="KW-1133">Transmembrane helix</keyword>
<keyword evidence="5" id="KW-1185">Reference proteome</keyword>
<organism evidence="4 5">
    <name type="scientific">Arthrobacter cheniae</name>
    <dbReference type="NCBI Taxonomy" id="1258888"/>
    <lineage>
        <taxon>Bacteria</taxon>
        <taxon>Bacillati</taxon>
        <taxon>Actinomycetota</taxon>
        <taxon>Actinomycetes</taxon>
        <taxon>Micrococcales</taxon>
        <taxon>Micrococcaceae</taxon>
        <taxon>Arthrobacter</taxon>
    </lineage>
</organism>
<dbReference type="Pfam" id="PF05048">
    <property type="entry name" value="NosD"/>
    <property type="match status" value="1"/>
</dbReference>
<dbReference type="InterPro" id="IPR006626">
    <property type="entry name" value="PbH1"/>
</dbReference>
<dbReference type="SMART" id="SM00710">
    <property type="entry name" value="PbH1"/>
    <property type="match status" value="10"/>
</dbReference>
<comment type="caution">
    <text evidence="4">The sequence shown here is derived from an EMBL/GenBank/DDBJ whole genome shotgun (WGS) entry which is preliminary data.</text>
</comment>
<feature type="domain" description="Right handed beta helix" evidence="3">
    <location>
        <begin position="285"/>
        <end position="375"/>
    </location>
</feature>